<dbReference type="PRINTS" id="PR00035">
    <property type="entry name" value="HTHGNTR"/>
</dbReference>
<dbReference type="SMART" id="SM00866">
    <property type="entry name" value="UTRA"/>
    <property type="match status" value="1"/>
</dbReference>
<dbReference type="InterPro" id="IPR028978">
    <property type="entry name" value="Chorismate_lyase_/UTRA_dom_sf"/>
</dbReference>
<dbReference type="PANTHER" id="PTHR44846">
    <property type="entry name" value="MANNOSYL-D-GLYCERATE TRANSPORT/METABOLISM SYSTEM REPRESSOR MNGR-RELATED"/>
    <property type="match status" value="1"/>
</dbReference>
<dbReference type="RefSeq" id="WP_205106468.1">
    <property type="nucleotide sequence ID" value="NZ_BAAAHT010000018.1"/>
</dbReference>
<dbReference type="Proteomes" id="UP000776164">
    <property type="component" value="Unassembled WGS sequence"/>
</dbReference>
<comment type="caution">
    <text evidence="5">The sequence shown here is derived from an EMBL/GenBank/DDBJ whole genome shotgun (WGS) entry which is preliminary data.</text>
</comment>
<dbReference type="Pfam" id="PF07702">
    <property type="entry name" value="UTRA"/>
    <property type="match status" value="1"/>
</dbReference>
<organism evidence="5 6">
    <name type="scientific">Subtercola frigoramans</name>
    <dbReference type="NCBI Taxonomy" id="120298"/>
    <lineage>
        <taxon>Bacteria</taxon>
        <taxon>Bacillati</taxon>
        <taxon>Actinomycetota</taxon>
        <taxon>Actinomycetes</taxon>
        <taxon>Micrococcales</taxon>
        <taxon>Microbacteriaceae</taxon>
        <taxon>Subtercola</taxon>
    </lineage>
</organism>
<keyword evidence="2" id="KW-0238">DNA-binding</keyword>
<gene>
    <name evidence="5" type="ORF">JOE66_000399</name>
</gene>
<dbReference type="CDD" id="cd07377">
    <property type="entry name" value="WHTH_GntR"/>
    <property type="match status" value="1"/>
</dbReference>
<sequence length="247" mass="27205">MTTTMPTFHPRTERRLAAAGRVHDLLRSAIMHGEIPSGVLPGELELMESFSASRQVIRGALEMLRQEGLVRRMQGSGTLVTSLRVTHDFDFLHGPAQEIAHKVLSVGQEIAPPSVARKLRIEDGGSCGIVELVTDLADTPLDTTTVYVKVDFLPTVLQFDPHDEWFSLYAKAGIELGVTDHAIEASVADPFNASLLGVDPGHPLLVLERLVHNTDGEPVEYAFTRIRGDRLTLRQSLSRVEPRTRSD</sequence>
<dbReference type="EMBL" id="JAFBBU010000001">
    <property type="protein sequence ID" value="MBM7470765.1"/>
    <property type="molecule type" value="Genomic_DNA"/>
</dbReference>
<dbReference type="PROSITE" id="PS50949">
    <property type="entry name" value="HTH_GNTR"/>
    <property type="match status" value="1"/>
</dbReference>
<dbReference type="Gene3D" id="1.10.10.10">
    <property type="entry name" value="Winged helix-like DNA-binding domain superfamily/Winged helix DNA-binding domain"/>
    <property type="match status" value="1"/>
</dbReference>
<evidence type="ECO:0000313" key="5">
    <source>
        <dbReference type="EMBL" id="MBM7470765.1"/>
    </source>
</evidence>
<dbReference type="Gene3D" id="3.40.1410.10">
    <property type="entry name" value="Chorismate lyase-like"/>
    <property type="match status" value="1"/>
</dbReference>
<reference evidence="5 6" key="1">
    <citation type="submission" date="2021-01" db="EMBL/GenBank/DDBJ databases">
        <title>Sequencing the genomes of 1000 actinobacteria strains.</title>
        <authorList>
            <person name="Klenk H.-P."/>
        </authorList>
    </citation>
    <scope>NUCLEOTIDE SEQUENCE [LARGE SCALE GENOMIC DNA]</scope>
    <source>
        <strain evidence="5 6">DSM 13057</strain>
    </source>
</reference>
<name>A0ABS2L1W4_9MICO</name>
<dbReference type="InterPro" id="IPR000524">
    <property type="entry name" value="Tscrpt_reg_HTH_GntR"/>
</dbReference>
<evidence type="ECO:0000259" key="4">
    <source>
        <dbReference type="PROSITE" id="PS50949"/>
    </source>
</evidence>
<dbReference type="InterPro" id="IPR050679">
    <property type="entry name" value="Bact_HTH_transcr_reg"/>
</dbReference>
<evidence type="ECO:0000256" key="1">
    <source>
        <dbReference type="ARBA" id="ARBA00023015"/>
    </source>
</evidence>
<dbReference type="InterPro" id="IPR036388">
    <property type="entry name" value="WH-like_DNA-bd_sf"/>
</dbReference>
<dbReference type="SUPFAM" id="SSF46785">
    <property type="entry name" value="Winged helix' DNA-binding domain"/>
    <property type="match status" value="1"/>
</dbReference>
<evidence type="ECO:0000313" key="6">
    <source>
        <dbReference type="Proteomes" id="UP000776164"/>
    </source>
</evidence>
<keyword evidence="6" id="KW-1185">Reference proteome</keyword>
<dbReference type="Pfam" id="PF00392">
    <property type="entry name" value="GntR"/>
    <property type="match status" value="1"/>
</dbReference>
<protein>
    <submittedName>
        <fullName evidence="5">GntR family transcriptional regulator</fullName>
    </submittedName>
</protein>
<dbReference type="SMART" id="SM00345">
    <property type="entry name" value="HTH_GNTR"/>
    <property type="match status" value="1"/>
</dbReference>
<dbReference type="InterPro" id="IPR036390">
    <property type="entry name" value="WH_DNA-bd_sf"/>
</dbReference>
<dbReference type="SUPFAM" id="SSF64288">
    <property type="entry name" value="Chorismate lyase-like"/>
    <property type="match status" value="1"/>
</dbReference>
<keyword evidence="1" id="KW-0805">Transcription regulation</keyword>
<dbReference type="PANTHER" id="PTHR44846:SF17">
    <property type="entry name" value="GNTR-FAMILY TRANSCRIPTIONAL REGULATOR"/>
    <property type="match status" value="1"/>
</dbReference>
<dbReference type="InterPro" id="IPR011663">
    <property type="entry name" value="UTRA"/>
</dbReference>
<accession>A0ABS2L1W4</accession>
<evidence type="ECO:0000256" key="2">
    <source>
        <dbReference type="ARBA" id="ARBA00023125"/>
    </source>
</evidence>
<feature type="domain" description="HTH gntR-type" evidence="4">
    <location>
        <begin position="16"/>
        <end position="83"/>
    </location>
</feature>
<keyword evidence="3" id="KW-0804">Transcription</keyword>
<evidence type="ECO:0000256" key="3">
    <source>
        <dbReference type="ARBA" id="ARBA00023163"/>
    </source>
</evidence>
<proteinExistence type="predicted"/>